<reference evidence="1 2" key="1">
    <citation type="journal article" date="2023" name="Mol. Biol. Evol.">
        <title>Genomics of Secondarily Temperate Adaptation in the Only Non-Antarctic Icefish.</title>
        <authorList>
            <person name="Rivera-Colon A.G."/>
            <person name="Rayamajhi N."/>
            <person name="Minhas B.F."/>
            <person name="Madrigal G."/>
            <person name="Bilyk K.T."/>
            <person name="Yoon V."/>
            <person name="Hune M."/>
            <person name="Gregory S."/>
            <person name="Cheng C.H.C."/>
            <person name="Catchen J.M."/>
        </authorList>
    </citation>
    <scope>NUCLEOTIDE SEQUENCE [LARGE SCALE GENOMIC DNA]</scope>
    <source>
        <tissue evidence="1">White muscle</tissue>
    </source>
</reference>
<dbReference type="AlphaFoldDB" id="A0AAN8H1J1"/>
<proteinExistence type="predicted"/>
<evidence type="ECO:0000313" key="2">
    <source>
        <dbReference type="Proteomes" id="UP001331515"/>
    </source>
</evidence>
<comment type="caution">
    <text evidence="1">The sequence shown here is derived from an EMBL/GenBank/DDBJ whole genome shotgun (WGS) entry which is preliminary data.</text>
</comment>
<dbReference type="EMBL" id="JAURVH010001533">
    <property type="protein sequence ID" value="KAK5898477.1"/>
    <property type="molecule type" value="Genomic_DNA"/>
</dbReference>
<name>A0AAN8H1J1_CHAGU</name>
<dbReference type="Proteomes" id="UP001331515">
    <property type="component" value="Unassembled WGS sequence"/>
</dbReference>
<organism evidence="1 2">
    <name type="scientific">Champsocephalus gunnari</name>
    <name type="common">Mackerel icefish</name>
    <dbReference type="NCBI Taxonomy" id="52237"/>
    <lineage>
        <taxon>Eukaryota</taxon>
        <taxon>Metazoa</taxon>
        <taxon>Chordata</taxon>
        <taxon>Craniata</taxon>
        <taxon>Vertebrata</taxon>
        <taxon>Euteleostomi</taxon>
        <taxon>Actinopterygii</taxon>
        <taxon>Neopterygii</taxon>
        <taxon>Teleostei</taxon>
        <taxon>Neoteleostei</taxon>
        <taxon>Acanthomorphata</taxon>
        <taxon>Eupercaria</taxon>
        <taxon>Perciformes</taxon>
        <taxon>Notothenioidei</taxon>
        <taxon>Channichthyidae</taxon>
        <taxon>Champsocephalus</taxon>
    </lineage>
</organism>
<gene>
    <name evidence="1" type="ORF">CgunFtcFv8_015891</name>
</gene>
<accession>A0AAN8H1J1</accession>
<evidence type="ECO:0000313" key="1">
    <source>
        <dbReference type="EMBL" id="KAK5898477.1"/>
    </source>
</evidence>
<sequence length="69" mass="8151">MLHLVLLCVEEEQSVSRSPTPLFHRRERDMLASEDPVREDRTYPLVRAEVSYSRRFSISNREVYVSVGR</sequence>
<protein>
    <submittedName>
        <fullName evidence="1">Uncharacterized protein</fullName>
    </submittedName>
</protein>
<keyword evidence="2" id="KW-1185">Reference proteome</keyword>